<proteinExistence type="predicted"/>
<evidence type="ECO:0000313" key="1">
    <source>
        <dbReference type="EMBL" id="GFN45393.1"/>
    </source>
</evidence>
<accession>A0A6L2ZKN8</accession>
<protein>
    <submittedName>
        <fullName evidence="1">Conjugative transfer system protein TraW</fullName>
    </submittedName>
</protein>
<comment type="caution">
    <text evidence="1">The sequence shown here is derived from an EMBL/GenBank/DDBJ whole genome shotgun (WGS) entry which is preliminary data.</text>
</comment>
<dbReference type="NCBIfam" id="TIGR02743">
    <property type="entry name" value="TraW"/>
    <property type="match status" value="1"/>
</dbReference>
<dbReference type="AlphaFoldDB" id="A0A6L2ZKN8"/>
<dbReference type="EMBL" id="BLXO01000001">
    <property type="protein sequence ID" value="GFN45393.1"/>
    <property type="molecule type" value="Genomic_DNA"/>
</dbReference>
<reference evidence="1 2" key="1">
    <citation type="submission" date="2020-06" db="EMBL/GenBank/DDBJ databases">
        <title>The genome sequence of Candidatus Regiella insecticola strain Tut.</title>
        <authorList>
            <person name="Nikoh N."/>
            <person name="Tsuchida T."/>
            <person name="Koga R."/>
            <person name="Oshima K."/>
            <person name="Hattori M."/>
            <person name="Fukatsu T."/>
        </authorList>
    </citation>
    <scope>NUCLEOTIDE SEQUENCE [LARGE SCALE GENOMIC DNA]</scope>
    <source>
        <strain evidence="1 2">Tut</strain>
    </source>
</reference>
<dbReference type="Proteomes" id="UP000504714">
    <property type="component" value="Unassembled WGS sequence"/>
</dbReference>
<name>A0A6L2ZKN8_9ENTR</name>
<organism evidence="1 2">
    <name type="scientific">Candidatus Regiella insecticola</name>
    <dbReference type="NCBI Taxonomy" id="138073"/>
    <lineage>
        <taxon>Bacteria</taxon>
        <taxon>Pseudomonadati</taxon>
        <taxon>Pseudomonadota</taxon>
        <taxon>Gammaproteobacteria</taxon>
        <taxon>Enterobacterales</taxon>
        <taxon>Enterobacteriaceae</taxon>
        <taxon>aphid secondary symbionts</taxon>
        <taxon>Candidatus Regiella</taxon>
    </lineage>
</organism>
<dbReference type="RefSeq" id="WP_176487245.1">
    <property type="nucleotide sequence ID" value="NZ_BLXO01000001.1"/>
</dbReference>
<dbReference type="InterPro" id="IPR014114">
    <property type="entry name" value="TraW"/>
</dbReference>
<sequence>MKPLWLAMITLVCSPLAQTVDLGTWGDLYPIAEPDMLMTIYNRLHDMEQRGELAKQQAAFKQRVIENSLRPAPVTGLTVAQENSTHYVDPSFVVSQDMADHQGRIFAHKGERHNPLEFVPFMQTLYFIDADDPRQMAWLKQQKPATSVSKVILVKGEIRASTRALDTRIYFDQQGIMSRKFALTAVPARVTASKEGKRLRVDTFAMREQP</sequence>
<gene>
    <name evidence="1" type="primary">traW</name>
    <name evidence="1" type="ORF">RINTU1_05190</name>
</gene>
<dbReference type="NCBIfam" id="NF010298">
    <property type="entry name" value="PRK13738.1"/>
    <property type="match status" value="1"/>
</dbReference>
<evidence type="ECO:0000313" key="2">
    <source>
        <dbReference type="Proteomes" id="UP000504714"/>
    </source>
</evidence>